<evidence type="ECO:0000313" key="2">
    <source>
        <dbReference type="Proteomes" id="UP000078512"/>
    </source>
</evidence>
<gene>
    <name evidence="1" type="ORF">K457DRAFT_802350</name>
</gene>
<sequence>MLPFSNPTSARWWPGWLRIWTLSHKRSQSFVPCNYGPQDLPIPPSSAKTTLLPISLPSSLKLGLTTKATMVFPNTPSSSHSSCHLSRLMRRKPWPLPATLCWAVSLS</sequence>
<evidence type="ECO:0000313" key="1">
    <source>
        <dbReference type="EMBL" id="OAQ24820.1"/>
    </source>
</evidence>
<name>A0A197JI47_9FUNG</name>
<reference evidence="1 2" key="1">
    <citation type="submission" date="2016-05" db="EMBL/GenBank/DDBJ databases">
        <title>Genome sequencing reveals origins of a unique bacterial endosymbiosis in the earliest lineages of terrestrial Fungi.</title>
        <authorList>
            <consortium name="DOE Joint Genome Institute"/>
            <person name="Uehling J."/>
            <person name="Gryganskyi A."/>
            <person name="Hameed K."/>
            <person name="Tschaplinski T."/>
            <person name="Misztal P."/>
            <person name="Wu S."/>
            <person name="Desiro A."/>
            <person name="Vande Pol N."/>
            <person name="Du Z.-Y."/>
            <person name="Zienkiewicz A."/>
            <person name="Zienkiewicz K."/>
            <person name="Morin E."/>
            <person name="Tisserant E."/>
            <person name="Splivallo R."/>
            <person name="Hainaut M."/>
            <person name="Henrissat B."/>
            <person name="Ohm R."/>
            <person name="Kuo A."/>
            <person name="Yan J."/>
            <person name="Lipzen A."/>
            <person name="Nolan M."/>
            <person name="Labutti K."/>
            <person name="Barry K."/>
            <person name="Goldstein A."/>
            <person name="Labbe J."/>
            <person name="Schadt C."/>
            <person name="Tuskan G."/>
            <person name="Grigoriev I."/>
            <person name="Martin F."/>
            <person name="Vilgalys R."/>
            <person name="Bonito G."/>
        </authorList>
    </citation>
    <scope>NUCLEOTIDE SEQUENCE [LARGE SCALE GENOMIC DNA]</scope>
    <source>
        <strain evidence="1 2">AG-77</strain>
    </source>
</reference>
<keyword evidence="2" id="KW-1185">Reference proteome</keyword>
<proteinExistence type="predicted"/>
<dbReference type="AlphaFoldDB" id="A0A197JI47"/>
<dbReference type="Proteomes" id="UP000078512">
    <property type="component" value="Unassembled WGS sequence"/>
</dbReference>
<dbReference type="EMBL" id="KV442087">
    <property type="protein sequence ID" value="OAQ24820.1"/>
    <property type="molecule type" value="Genomic_DNA"/>
</dbReference>
<accession>A0A197JI47</accession>
<organism evidence="1 2">
    <name type="scientific">Linnemannia elongata AG-77</name>
    <dbReference type="NCBI Taxonomy" id="1314771"/>
    <lineage>
        <taxon>Eukaryota</taxon>
        <taxon>Fungi</taxon>
        <taxon>Fungi incertae sedis</taxon>
        <taxon>Mucoromycota</taxon>
        <taxon>Mortierellomycotina</taxon>
        <taxon>Mortierellomycetes</taxon>
        <taxon>Mortierellales</taxon>
        <taxon>Mortierellaceae</taxon>
        <taxon>Linnemannia</taxon>
    </lineage>
</organism>
<protein>
    <submittedName>
        <fullName evidence="1">Uncharacterized protein</fullName>
    </submittedName>
</protein>